<protein>
    <recommendedName>
        <fullName evidence="4">C2H2-type domain-containing protein</fullName>
    </recommendedName>
</protein>
<evidence type="ECO:0008006" key="4">
    <source>
        <dbReference type="Google" id="ProtNLM"/>
    </source>
</evidence>
<dbReference type="OrthoDB" id="1876367at2759"/>
<organism evidence="2 3">
    <name type="scientific">Protea cynaroides</name>
    <dbReference type="NCBI Taxonomy" id="273540"/>
    <lineage>
        <taxon>Eukaryota</taxon>
        <taxon>Viridiplantae</taxon>
        <taxon>Streptophyta</taxon>
        <taxon>Embryophyta</taxon>
        <taxon>Tracheophyta</taxon>
        <taxon>Spermatophyta</taxon>
        <taxon>Magnoliopsida</taxon>
        <taxon>Proteales</taxon>
        <taxon>Proteaceae</taxon>
        <taxon>Protea</taxon>
    </lineage>
</organism>
<name>A0A9Q0KSB8_9MAGN</name>
<reference evidence="2" key="1">
    <citation type="journal article" date="2023" name="Plant J.">
        <title>The genome of the king protea, Protea cynaroides.</title>
        <authorList>
            <person name="Chang J."/>
            <person name="Duong T.A."/>
            <person name="Schoeman C."/>
            <person name="Ma X."/>
            <person name="Roodt D."/>
            <person name="Barker N."/>
            <person name="Li Z."/>
            <person name="Van de Peer Y."/>
            <person name="Mizrachi E."/>
        </authorList>
    </citation>
    <scope>NUCLEOTIDE SEQUENCE</scope>
    <source>
        <tissue evidence="2">Young leaves</tissue>
    </source>
</reference>
<dbReference type="PANTHER" id="PTHR35497">
    <property type="entry name" value="ACYL-UDP-N-ACETYLGLUCOSAMINE O-ACYLTRANSFERASE"/>
    <property type="match status" value="1"/>
</dbReference>
<feature type="region of interest" description="Disordered" evidence="1">
    <location>
        <begin position="264"/>
        <end position="301"/>
    </location>
</feature>
<keyword evidence="3" id="KW-1185">Reference proteome</keyword>
<feature type="compositionally biased region" description="Low complexity" evidence="1">
    <location>
        <begin position="285"/>
        <end position="299"/>
    </location>
</feature>
<comment type="caution">
    <text evidence="2">The sequence shown here is derived from an EMBL/GenBank/DDBJ whole genome shotgun (WGS) entry which is preliminary data.</text>
</comment>
<proteinExistence type="predicted"/>
<evidence type="ECO:0000313" key="2">
    <source>
        <dbReference type="EMBL" id="KAJ4975963.1"/>
    </source>
</evidence>
<dbReference type="AlphaFoldDB" id="A0A9Q0KSB8"/>
<accession>A0A9Q0KSB8</accession>
<feature type="region of interest" description="Disordered" evidence="1">
    <location>
        <begin position="222"/>
        <end position="248"/>
    </location>
</feature>
<evidence type="ECO:0000256" key="1">
    <source>
        <dbReference type="SAM" id="MobiDB-lite"/>
    </source>
</evidence>
<evidence type="ECO:0000313" key="3">
    <source>
        <dbReference type="Proteomes" id="UP001141806"/>
    </source>
</evidence>
<gene>
    <name evidence="2" type="ORF">NE237_001069</name>
</gene>
<dbReference type="PANTHER" id="PTHR35497:SF1">
    <property type="entry name" value="ACYL-UDP-N-ACETYLGLUCOSAMINE O-ACYLTRANSFERASE"/>
    <property type="match status" value="1"/>
</dbReference>
<sequence length="496" mass="56372">MAGKRELGVVNASSVRELANNMILRNVRSQGHEYVELRMEGTQGKQRHIFFCILCLSPCYGEDNLFQHLHGNLHKERYAGAKVTLLLPNRWPFNDGVLFFHNASEQDKQLAISSQNKDGLLLSHRTFNVVNLSSSEDNLSIPGVVIRDEISVLDVSFMGFGKITARICEAEEFFNWIRRIWCAWLGKEREVDEGNMVPDHEFAVITFPYTYDLGRSGIYDNLSTSPHSRARTDTETGEEPRKKRKKSAYNGAHTVVEIIESTRKKKKKSFSDPEDISKSLSNQCSSSRHGSVVSSSSTSDRILRRELRQQEQAASERMCDVCQRKMLPGKEMATLLNMKTGRLACSSRNVTGAFHVFHTSCLIHWILICEFEIWKNKSSSSQPSYEYGREDGSKCSKTEVKDGKGAARVPIFSVFCPECRGTGINIEGDKRQTPTVSVSQMFNHKLHASDAHRAWMKHPEILQNCSTGLRFPFQAEEMIEEKILPLKFLRFYRANA</sequence>
<feature type="compositionally biased region" description="Basic and acidic residues" evidence="1">
    <location>
        <begin position="230"/>
        <end position="241"/>
    </location>
</feature>
<dbReference type="EMBL" id="JAMYWD010000003">
    <property type="protein sequence ID" value="KAJ4975963.1"/>
    <property type="molecule type" value="Genomic_DNA"/>
</dbReference>
<dbReference type="Proteomes" id="UP001141806">
    <property type="component" value="Unassembled WGS sequence"/>
</dbReference>